<dbReference type="InterPro" id="IPR010866">
    <property type="entry name" value="A-2_8-polyST"/>
</dbReference>
<protein>
    <submittedName>
        <fullName evidence="1">Uncharacterized protein</fullName>
    </submittedName>
</protein>
<dbReference type="Proteomes" id="UP000256708">
    <property type="component" value="Unassembled WGS sequence"/>
</dbReference>
<proteinExistence type="predicted"/>
<gene>
    <name evidence="1" type="ORF">DXT99_00805</name>
</gene>
<dbReference type="Pfam" id="PF07388">
    <property type="entry name" value="A-2_8-polyST"/>
    <property type="match status" value="1"/>
</dbReference>
<dbReference type="AlphaFoldDB" id="A0A3D8LIB0"/>
<dbReference type="EMBL" id="QRGR01000001">
    <property type="protein sequence ID" value="RDV17088.1"/>
    <property type="molecule type" value="Genomic_DNA"/>
</dbReference>
<name>A0A3D8LIB0_9BACT</name>
<evidence type="ECO:0000313" key="2">
    <source>
        <dbReference type="Proteomes" id="UP000256708"/>
    </source>
</evidence>
<dbReference type="Gene3D" id="3.40.50.11110">
    <property type="entry name" value="Sialyltransferase, C-terminal GT-B Rossman nucleotide-binding domain"/>
    <property type="match status" value="1"/>
</dbReference>
<comment type="caution">
    <text evidence="1">The sequence shown here is derived from an EMBL/GenBank/DDBJ whole genome shotgun (WGS) entry which is preliminary data.</text>
</comment>
<keyword evidence="2" id="KW-1185">Reference proteome</keyword>
<sequence>MSIMPNILIVGYYNRKDYLDLFKGCLGYCKFYFIDYASKKEISNDFYKTYGEAVFWGDFKNATELLLHVKPHKVVFFFIESYYHVLMNLACQEHGIPTYLIDHGIRDININIRFETHLITQASTTSPSSYIKKLLQFKERLKARYFLRNSVNALSKANSDFFWIFYRIRKNNGVIATLNKIASPLRVANAYISFSPKVYEVHKLHDHLPNDKRVHYIGIPSFDHLAGQKPAFVKKPQIVFLDQGLAVRRFFNWNKENYRQFLEAFANICTNAGYQLLVKLHPIQPHTDVQLWNSFQNVKVIDNEELTLQLPYTQLIIGFFSTYLLPLMALPFTTVLTLENHPIGKINVSKSFIEAGVAHPIYNLEELHGILQDVEALHQKQLPNKAKFTEEWMYKFDGKAGERLRDILLSDDL</sequence>
<evidence type="ECO:0000313" key="1">
    <source>
        <dbReference type="EMBL" id="RDV17088.1"/>
    </source>
</evidence>
<reference evidence="2" key="1">
    <citation type="submission" date="2018-08" db="EMBL/GenBank/DDBJ databases">
        <authorList>
            <person name="Liu Z.-W."/>
            <person name="Du Z.-J."/>
        </authorList>
    </citation>
    <scope>NUCLEOTIDE SEQUENCE [LARGE SCALE GENOMIC DNA]</scope>
    <source>
        <strain evidence="2">H4X</strain>
    </source>
</reference>
<accession>A0A3D8LIB0</accession>
<organism evidence="1 2">
    <name type="scientific">Pontibacter diazotrophicus</name>
    <dbReference type="NCBI Taxonomy" id="1400979"/>
    <lineage>
        <taxon>Bacteria</taxon>
        <taxon>Pseudomonadati</taxon>
        <taxon>Bacteroidota</taxon>
        <taxon>Cytophagia</taxon>
        <taxon>Cytophagales</taxon>
        <taxon>Hymenobacteraceae</taxon>
        <taxon>Pontibacter</taxon>
    </lineage>
</organism>